<dbReference type="GO" id="GO:0003677">
    <property type="term" value="F:DNA binding"/>
    <property type="evidence" value="ECO:0007669"/>
    <property type="project" value="UniProtKB-KW"/>
</dbReference>
<dbReference type="Proteomes" id="UP001185092">
    <property type="component" value="Unassembled WGS sequence"/>
</dbReference>
<sequence>MPFEQLVTIDRNSGDSLHLQIQKQIISMISFGILSKGMKLPSTRFLSSKLCVNRMTLALALDELESQGWLFKKERSGVFVSYNLPEINPKPLDSIEANHFQNEKCGFVIKNKADYIRHNSSYSFAHILDEGLPDSRLAPMKLLGQEYKSLLTSIGKPKLFGYASPLGDEMLRSELSIFLNRTRGLSRKMEEIAIVRGSQMALSLLSNLLIEKGDFIAVGQSNYLGADATFQHAGACLERIPVDKEGMDIDALEEACKKKTIVGVYVTSHHHHPTTATLSPERRLKLLNLAEKHSLFILEDDYDYDFHFKRSPYLPLASLDRNGHVIYLGSFTKMIAPAFRVGFISAPKELISLIEKERIMLDRQGDNVLERSIAHLLRDGVISKHINKSVKTYQNRKISLINRLEEEFASFFNFKEPNGGMAVWLESKNGVNLQKAKLNMARKNWLLPDSNHFNFFGLNDWEGIRLGFASLNENEMSEGLDALWMSLKK</sequence>
<evidence type="ECO:0000256" key="5">
    <source>
        <dbReference type="ARBA" id="ARBA00023163"/>
    </source>
</evidence>
<dbReference type="PANTHER" id="PTHR46577:SF1">
    <property type="entry name" value="HTH-TYPE TRANSCRIPTIONAL REGULATORY PROTEIN GABR"/>
    <property type="match status" value="1"/>
</dbReference>
<organism evidence="7 8">
    <name type="scientific">Aureibacter tunicatorum</name>
    <dbReference type="NCBI Taxonomy" id="866807"/>
    <lineage>
        <taxon>Bacteria</taxon>
        <taxon>Pseudomonadati</taxon>
        <taxon>Bacteroidota</taxon>
        <taxon>Cytophagia</taxon>
        <taxon>Cytophagales</taxon>
        <taxon>Persicobacteraceae</taxon>
        <taxon>Aureibacter</taxon>
    </lineage>
</organism>
<keyword evidence="8" id="KW-1185">Reference proteome</keyword>
<dbReference type="SUPFAM" id="SSF46785">
    <property type="entry name" value="Winged helix' DNA-binding domain"/>
    <property type="match status" value="1"/>
</dbReference>
<comment type="caution">
    <text evidence="7">The sequence shown here is derived from an EMBL/GenBank/DDBJ whole genome shotgun (WGS) entry which is preliminary data.</text>
</comment>
<dbReference type="CDD" id="cd07377">
    <property type="entry name" value="WHTH_GntR"/>
    <property type="match status" value="1"/>
</dbReference>
<gene>
    <name evidence="7" type="ORF">HNQ88_004648</name>
</gene>
<dbReference type="InterPro" id="IPR004839">
    <property type="entry name" value="Aminotransferase_I/II_large"/>
</dbReference>
<dbReference type="Pfam" id="PF00392">
    <property type="entry name" value="GntR"/>
    <property type="match status" value="1"/>
</dbReference>
<dbReference type="CDD" id="cd00609">
    <property type="entry name" value="AAT_like"/>
    <property type="match status" value="1"/>
</dbReference>
<evidence type="ECO:0000256" key="4">
    <source>
        <dbReference type="ARBA" id="ARBA00023125"/>
    </source>
</evidence>
<comment type="similarity">
    <text evidence="1">In the C-terminal section; belongs to the class-I pyridoxal-phosphate-dependent aminotransferase family.</text>
</comment>
<dbReference type="RefSeq" id="WP_309942444.1">
    <property type="nucleotide sequence ID" value="NZ_AP025307.1"/>
</dbReference>
<evidence type="ECO:0000313" key="7">
    <source>
        <dbReference type="EMBL" id="MDR6241561.1"/>
    </source>
</evidence>
<dbReference type="GO" id="GO:0003700">
    <property type="term" value="F:DNA-binding transcription factor activity"/>
    <property type="evidence" value="ECO:0007669"/>
    <property type="project" value="InterPro"/>
</dbReference>
<evidence type="ECO:0000256" key="3">
    <source>
        <dbReference type="ARBA" id="ARBA00023015"/>
    </source>
</evidence>
<keyword evidence="3" id="KW-0805">Transcription regulation</keyword>
<dbReference type="InterPro" id="IPR015424">
    <property type="entry name" value="PyrdxlP-dep_Trfase"/>
</dbReference>
<dbReference type="GO" id="GO:0030170">
    <property type="term" value="F:pyridoxal phosphate binding"/>
    <property type="evidence" value="ECO:0007669"/>
    <property type="project" value="InterPro"/>
</dbReference>
<feature type="domain" description="HTH gntR-type" evidence="6">
    <location>
        <begin position="15"/>
        <end position="83"/>
    </location>
</feature>
<keyword evidence="7" id="KW-0808">Transferase</keyword>
<proteinExistence type="inferred from homology"/>
<keyword evidence="5" id="KW-0804">Transcription</keyword>
<dbReference type="InterPro" id="IPR036390">
    <property type="entry name" value="WH_DNA-bd_sf"/>
</dbReference>
<dbReference type="GO" id="GO:0008483">
    <property type="term" value="F:transaminase activity"/>
    <property type="evidence" value="ECO:0007669"/>
    <property type="project" value="UniProtKB-KW"/>
</dbReference>
<dbReference type="AlphaFoldDB" id="A0AAE3XTG9"/>
<dbReference type="InterPro" id="IPR051446">
    <property type="entry name" value="HTH_trans_reg/aminotransferase"/>
</dbReference>
<evidence type="ECO:0000256" key="2">
    <source>
        <dbReference type="ARBA" id="ARBA00022898"/>
    </source>
</evidence>
<dbReference type="InterPro" id="IPR000524">
    <property type="entry name" value="Tscrpt_reg_HTH_GntR"/>
</dbReference>
<evidence type="ECO:0000256" key="1">
    <source>
        <dbReference type="ARBA" id="ARBA00005384"/>
    </source>
</evidence>
<dbReference type="SUPFAM" id="SSF53383">
    <property type="entry name" value="PLP-dependent transferases"/>
    <property type="match status" value="1"/>
</dbReference>
<evidence type="ECO:0000313" key="8">
    <source>
        <dbReference type="Proteomes" id="UP001185092"/>
    </source>
</evidence>
<keyword evidence="7" id="KW-0032">Aminotransferase</keyword>
<dbReference type="EMBL" id="JAVDQD010000009">
    <property type="protein sequence ID" value="MDR6241561.1"/>
    <property type="molecule type" value="Genomic_DNA"/>
</dbReference>
<keyword evidence="2" id="KW-0663">Pyridoxal phosphate</keyword>
<dbReference type="PANTHER" id="PTHR46577">
    <property type="entry name" value="HTH-TYPE TRANSCRIPTIONAL REGULATORY PROTEIN GABR"/>
    <property type="match status" value="1"/>
</dbReference>
<dbReference type="Gene3D" id="3.40.640.10">
    <property type="entry name" value="Type I PLP-dependent aspartate aminotransferase-like (Major domain)"/>
    <property type="match status" value="1"/>
</dbReference>
<keyword evidence="4" id="KW-0238">DNA-binding</keyword>
<reference evidence="7" key="1">
    <citation type="submission" date="2023-07" db="EMBL/GenBank/DDBJ databases">
        <title>Genomic Encyclopedia of Type Strains, Phase IV (KMG-IV): sequencing the most valuable type-strain genomes for metagenomic binning, comparative biology and taxonomic classification.</title>
        <authorList>
            <person name="Goeker M."/>
        </authorList>
    </citation>
    <scope>NUCLEOTIDE SEQUENCE</scope>
    <source>
        <strain evidence="7">DSM 26174</strain>
    </source>
</reference>
<accession>A0AAE3XTG9</accession>
<name>A0AAE3XTG9_9BACT</name>
<dbReference type="Pfam" id="PF00155">
    <property type="entry name" value="Aminotran_1_2"/>
    <property type="match status" value="1"/>
</dbReference>
<dbReference type="InterPro" id="IPR036388">
    <property type="entry name" value="WH-like_DNA-bd_sf"/>
</dbReference>
<dbReference type="InterPro" id="IPR015421">
    <property type="entry name" value="PyrdxlP-dep_Trfase_major"/>
</dbReference>
<evidence type="ECO:0000259" key="6">
    <source>
        <dbReference type="PROSITE" id="PS50949"/>
    </source>
</evidence>
<dbReference type="PROSITE" id="PS50949">
    <property type="entry name" value="HTH_GNTR"/>
    <property type="match status" value="1"/>
</dbReference>
<dbReference type="Gene3D" id="1.10.10.10">
    <property type="entry name" value="Winged helix-like DNA-binding domain superfamily/Winged helix DNA-binding domain"/>
    <property type="match status" value="1"/>
</dbReference>
<dbReference type="SMART" id="SM00345">
    <property type="entry name" value="HTH_GNTR"/>
    <property type="match status" value="1"/>
</dbReference>
<protein>
    <submittedName>
        <fullName evidence="7">GntR family transcriptional regulator/MocR family aminotransferase</fullName>
    </submittedName>
</protein>